<dbReference type="SUPFAM" id="SSF53335">
    <property type="entry name" value="S-adenosyl-L-methionine-dependent methyltransferases"/>
    <property type="match status" value="1"/>
</dbReference>
<gene>
    <name evidence="2" type="ORF">SAMN02745217_03767</name>
</gene>
<dbReference type="Proteomes" id="UP000184612">
    <property type="component" value="Unassembled WGS sequence"/>
</dbReference>
<dbReference type="AlphaFoldDB" id="A0A1M7YJ70"/>
<dbReference type="RefSeq" id="WP_073590399.1">
    <property type="nucleotide sequence ID" value="NZ_FRFD01000011.1"/>
</dbReference>
<dbReference type="STRING" id="1121345.SAMN02745217_03767"/>
<dbReference type="Gene3D" id="3.40.50.150">
    <property type="entry name" value="Vaccinia Virus protein VP39"/>
    <property type="match status" value="1"/>
</dbReference>
<evidence type="ECO:0000313" key="3">
    <source>
        <dbReference type="Proteomes" id="UP000184612"/>
    </source>
</evidence>
<dbReference type="PANTHER" id="PTHR43861">
    <property type="entry name" value="TRANS-ACONITATE 2-METHYLTRANSFERASE-RELATED"/>
    <property type="match status" value="1"/>
</dbReference>
<reference evidence="2 3" key="1">
    <citation type="submission" date="2016-12" db="EMBL/GenBank/DDBJ databases">
        <authorList>
            <person name="Song W.-J."/>
            <person name="Kurnit D.M."/>
        </authorList>
    </citation>
    <scope>NUCLEOTIDE SEQUENCE [LARGE SCALE GENOMIC DNA]</scope>
    <source>
        <strain evidence="2 3">DSM 12503</strain>
    </source>
</reference>
<proteinExistence type="predicted"/>
<accession>A0A1M7YJ70</accession>
<name>A0A1M7YJ70_9FIRM</name>
<keyword evidence="3" id="KW-1185">Reference proteome</keyword>
<dbReference type="InterPro" id="IPR029063">
    <property type="entry name" value="SAM-dependent_MTases_sf"/>
</dbReference>
<feature type="domain" description="Methyltransferase" evidence="1">
    <location>
        <begin position="61"/>
        <end position="160"/>
    </location>
</feature>
<dbReference type="CDD" id="cd02440">
    <property type="entry name" value="AdoMet_MTases"/>
    <property type="match status" value="1"/>
</dbReference>
<dbReference type="PANTHER" id="PTHR43861:SF1">
    <property type="entry name" value="TRANS-ACONITATE 2-METHYLTRANSFERASE"/>
    <property type="match status" value="1"/>
</dbReference>
<sequence>MDFTKSNKEAWEEAFCNRSKDWSGEDIKGKLKDEKFSFLEKVLTEELAKYDYQNKKIAQFCCNNGRELFSFMRLGALEGTGFDIAENMVDFANTTAKDMGVNCRFIATDILKIQEEYFNSFDYILITIGALTWFRDLTPLFQKVSQCLKKDGVFFIHETHPVINMLAAPGEDNYDEGVPEKNVNSYFRKEPWVENNGMGYMSKKEYESKDFYSFSHTFSHIINAIDNNCMYVKKLEEYDYDISDAFYHLNGSGIPLSCLMVIKKHE</sequence>
<dbReference type="Pfam" id="PF13847">
    <property type="entry name" value="Methyltransf_31"/>
    <property type="match status" value="1"/>
</dbReference>
<organism evidence="2 3">
    <name type="scientific">Anaerocolumna xylanovorans DSM 12503</name>
    <dbReference type="NCBI Taxonomy" id="1121345"/>
    <lineage>
        <taxon>Bacteria</taxon>
        <taxon>Bacillati</taxon>
        <taxon>Bacillota</taxon>
        <taxon>Clostridia</taxon>
        <taxon>Lachnospirales</taxon>
        <taxon>Lachnospiraceae</taxon>
        <taxon>Anaerocolumna</taxon>
    </lineage>
</organism>
<dbReference type="GO" id="GO:0032259">
    <property type="term" value="P:methylation"/>
    <property type="evidence" value="ECO:0007669"/>
    <property type="project" value="UniProtKB-KW"/>
</dbReference>
<keyword evidence="2" id="KW-0489">Methyltransferase</keyword>
<dbReference type="InterPro" id="IPR025714">
    <property type="entry name" value="Methyltranfer_dom"/>
</dbReference>
<dbReference type="OrthoDB" id="8385759at2"/>
<evidence type="ECO:0000313" key="2">
    <source>
        <dbReference type="EMBL" id="SHO52666.1"/>
    </source>
</evidence>
<keyword evidence="2" id="KW-0808">Transferase</keyword>
<dbReference type="GO" id="GO:0008168">
    <property type="term" value="F:methyltransferase activity"/>
    <property type="evidence" value="ECO:0007669"/>
    <property type="project" value="UniProtKB-KW"/>
</dbReference>
<protein>
    <submittedName>
        <fullName evidence="2">Methyltransferase domain-containing protein</fullName>
    </submittedName>
</protein>
<dbReference type="EMBL" id="FRFD01000011">
    <property type="protein sequence ID" value="SHO52666.1"/>
    <property type="molecule type" value="Genomic_DNA"/>
</dbReference>
<evidence type="ECO:0000259" key="1">
    <source>
        <dbReference type="Pfam" id="PF13847"/>
    </source>
</evidence>